<reference evidence="2" key="1">
    <citation type="journal article" date="2014" name="Front. Microbiol.">
        <title>High frequency of phylogenetically diverse reductive dehalogenase-homologous genes in deep subseafloor sedimentary metagenomes.</title>
        <authorList>
            <person name="Kawai M."/>
            <person name="Futagami T."/>
            <person name="Toyoda A."/>
            <person name="Takaki Y."/>
            <person name="Nishi S."/>
            <person name="Hori S."/>
            <person name="Arai W."/>
            <person name="Tsubouchi T."/>
            <person name="Morono Y."/>
            <person name="Uchiyama I."/>
            <person name="Ito T."/>
            <person name="Fujiyama A."/>
            <person name="Inagaki F."/>
            <person name="Takami H."/>
        </authorList>
    </citation>
    <scope>NUCLEOTIDE SEQUENCE</scope>
    <source>
        <strain evidence="2">Expedition CK06-06</strain>
    </source>
</reference>
<dbReference type="PANTHER" id="PTHR47738:SF2">
    <property type="entry name" value="PTS SYSTEM FRUCTOSE-LIKE EIIA COMPONENT"/>
    <property type="match status" value="1"/>
</dbReference>
<evidence type="ECO:0000313" key="2">
    <source>
        <dbReference type="EMBL" id="GAG46790.1"/>
    </source>
</evidence>
<sequence length="79" mass="9000">IICIGISKEGIDFDSLDQEPVNVIVLLLSSQKEAGLHLKMLAFLARMLHDKYLIQRLKNAKDEEEVLALLNKQQQAIRQ</sequence>
<evidence type="ECO:0000259" key="1">
    <source>
        <dbReference type="PROSITE" id="PS51094"/>
    </source>
</evidence>
<feature type="domain" description="PTS EIIA type-2" evidence="1">
    <location>
        <begin position="1"/>
        <end position="73"/>
    </location>
</feature>
<dbReference type="AlphaFoldDB" id="X0XU32"/>
<dbReference type="InterPro" id="IPR016152">
    <property type="entry name" value="PTrfase/Anion_transptr"/>
</dbReference>
<proteinExistence type="predicted"/>
<name>X0XU32_9ZZZZ</name>
<dbReference type="PANTHER" id="PTHR47738">
    <property type="entry name" value="PTS SYSTEM FRUCTOSE-LIKE EIIA COMPONENT-RELATED"/>
    <property type="match status" value="1"/>
</dbReference>
<feature type="non-terminal residue" evidence="2">
    <location>
        <position position="1"/>
    </location>
</feature>
<dbReference type="Gene3D" id="3.40.930.10">
    <property type="entry name" value="Mannitol-specific EII, Chain A"/>
    <property type="match status" value="1"/>
</dbReference>
<comment type="caution">
    <text evidence="2">The sequence shown here is derived from an EMBL/GenBank/DDBJ whole genome shotgun (WGS) entry which is preliminary data.</text>
</comment>
<dbReference type="SUPFAM" id="SSF55804">
    <property type="entry name" value="Phoshotransferase/anion transport protein"/>
    <property type="match status" value="1"/>
</dbReference>
<organism evidence="2">
    <name type="scientific">marine sediment metagenome</name>
    <dbReference type="NCBI Taxonomy" id="412755"/>
    <lineage>
        <taxon>unclassified sequences</taxon>
        <taxon>metagenomes</taxon>
        <taxon>ecological metagenomes</taxon>
    </lineage>
</organism>
<gene>
    <name evidence="2" type="ORF">S01H1_80314</name>
</gene>
<accession>X0XU32</accession>
<dbReference type="PROSITE" id="PS51094">
    <property type="entry name" value="PTS_EIIA_TYPE_2"/>
    <property type="match status" value="1"/>
</dbReference>
<dbReference type="Pfam" id="PF00359">
    <property type="entry name" value="PTS_EIIA_2"/>
    <property type="match status" value="1"/>
</dbReference>
<dbReference type="EMBL" id="BARS01054225">
    <property type="protein sequence ID" value="GAG46790.1"/>
    <property type="molecule type" value="Genomic_DNA"/>
</dbReference>
<dbReference type="InterPro" id="IPR002178">
    <property type="entry name" value="PTS_EIIA_type-2_dom"/>
</dbReference>
<dbReference type="InterPro" id="IPR051541">
    <property type="entry name" value="PTS_SugarTrans_NitroReg"/>
</dbReference>
<protein>
    <recommendedName>
        <fullName evidence="1">PTS EIIA type-2 domain-containing protein</fullName>
    </recommendedName>
</protein>